<feature type="domain" description="Transposon Tn7 transposition protein TnsD C-terminal" evidence="3">
    <location>
        <begin position="457"/>
        <end position="517"/>
    </location>
</feature>
<gene>
    <name evidence="4" type="ORF">E2493_09780</name>
</gene>
<dbReference type="EMBL" id="SPDV01000016">
    <property type="protein sequence ID" value="TFI58415.1"/>
    <property type="molecule type" value="Genomic_DNA"/>
</dbReference>
<feature type="domain" description="TniQ" evidence="2">
    <location>
        <begin position="9"/>
        <end position="162"/>
    </location>
</feature>
<proteinExistence type="predicted"/>
<reference evidence="4 5" key="1">
    <citation type="submission" date="2019-03" db="EMBL/GenBank/DDBJ databases">
        <title>Genome sequence of Sphingomonas sp. 17J27-24.</title>
        <authorList>
            <person name="Kim M."/>
            <person name="Maeng S."/>
            <person name="Sathiyaraj S."/>
        </authorList>
    </citation>
    <scope>NUCLEOTIDE SEQUENCE [LARGE SCALE GENOMIC DNA]</scope>
    <source>
        <strain evidence="4 5">17J27-24</strain>
    </source>
</reference>
<dbReference type="AlphaFoldDB" id="A0A4Y8ZTF6"/>
<dbReference type="InterPro" id="IPR009492">
    <property type="entry name" value="TniQ"/>
</dbReference>
<protein>
    <recommendedName>
        <fullName evidence="6">Transposon Tn7 transposition protein TnsD C-termianl domain-containing protein</fullName>
    </recommendedName>
</protein>
<sequence>MSSIQEVSYFPEIYPDELLYSVIARYIRHTGVAQTAALDVLFGTKGAKPSYFLPTRLDAFVQRIPKGREITVRRVALENTILPFYTAFRSPAYLEELLELMSGASSLFSQKVGAATGSATRARLRYCPDCNDDALQQFGEPYWMRRHQLDTSLVCPSHGSLLVDSSVDVSRNVRNYVSANSANCPSSSPFSAQVVGDDMDKLNRIALVGHAMLDSWRVPLLTDGTTLRQLVIASGFKSRKKGQVARAQLSDAIVRHFGSVLEIWPQLSSGQSHERSWRCRLVSESPFYQAIVFSFVSPLPKSQISSTPFGDGPWGCPNPLIAHAVEKPVTKITVRRNRGAYVGEFECSCGYVHTRRVDDDGTLHPPRLRSFGPSAIPTLETSVAAGETCKAIASKLGVSGPSVAVIARTHGIDVPWSLRSESPCTQGGAKSGRKKVRKDRQPPKKYYIPVAADRRFSKTDWTQVDDELAKNVHAEADRIRQLPPPARVTVNALAHAIPRGYLLQRPLSRLPKTKAALANVVEIPDHALRRKMRAAIAAEMERGHAPTPTKLLRLVGRRTDRLELARAVLNEVLGRDGSPGRRARSESDRD</sequence>
<feature type="domain" description="Transposon Tn7 transposition protein TnsD C-terminal" evidence="3">
    <location>
        <begin position="228"/>
        <end position="425"/>
    </location>
</feature>
<name>A0A4Y8ZTF6_9SPHN</name>
<dbReference type="OrthoDB" id="470139at2"/>
<dbReference type="Pfam" id="PF15978">
    <property type="entry name" value="TnsD"/>
    <property type="match status" value="2"/>
</dbReference>
<comment type="caution">
    <text evidence="4">The sequence shown here is derived from an EMBL/GenBank/DDBJ whole genome shotgun (WGS) entry which is preliminary data.</text>
</comment>
<evidence type="ECO:0000313" key="5">
    <source>
        <dbReference type="Proteomes" id="UP000298213"/>
    </source>
</evidence>
<evidence type="ECO:0000259" key="3">
    <source>
        <dbReference type="Pfam" id="PF15978"/>
    </source>
</evidence>
<evidence type="ECO:0000313" key="4">
    <source>
        <dbReference type="EMBL" id="TFI58415.1"/>
    </source>
</evidence>
<dbReference type="RefSeq" id="WP_135086212.1">
    <property type="nucleotide sequence ID" value="NZ_SPDV01000016.1"/>
</dbReference>
<dbReference type="Pfam" id="PF06527">
    <property type="entry name" value="TniQ"/>
    <property type="match status" value="1"/>
</dbReference>
<evidence type="ECO:0000259" key="2">
    <source>
        <dbReference type="Pfam" id="PF06527"/>
    </source>
</evidence>
<evidence type="ECO:0000256" key="1">
    <source>
        <dbReference type="SAM" id="MobiDB-lite"/>
    </source>
</evidence>
<feature type="region of interest" description="Disordered" evidence="1">
    <location>
        <begin position="418"/>
        <end position="443"/>
    </location>
</feature>
<evidence type="ECO:0008006" key="6">
    <source>
        <dbReference type="Google" id="ProtNLM"/>
    </source>
</evidence>
<keyword evidence="5" id="KW-1185">Reference proteome</keyword>
<organism evidence="4 5">
    <name type="scientific">Sphingomonas parva</name>
    <dbReference type="NCBI Taxonomy" id="2555898"/>
    <lineage>
        <taxon>Bacteria</taxon>
        <taxon>Pseudomonadati</taxon>
        <taxon>Pseudomonadota</taxon>
        <taxon>Alphaproteobacteria</taxon>
        <taxon>Sphingomonadales</taxon>
        <taxon>Sphingomonadaceae</taxon>
        <taxon>Sphingomonas</taxon>
    </lineage>
</organism>
<dbReference type="InterPro" id="IPR032750">
    <property type="entry name" value="TnsD_C"/>
</dbReference>
<accession>A0A4Y8ZTF6</accession>
<dbReference type="Proteomes" id="UP000298213">
    <property type="component" value="Unassembled WGS sequence"/>
</dbReference>